<dbReference type="RefSeq" id="WP_216327341.1">
    <property type="nucleotide sequence ID" value="NZ_JAHKRT010000009.1"/>
</dbReference>
<evidence type="ECO:0000259" key="2">
    <source>
        <dbReference type="Pfam" id="PF21783"/>
    </source>
</evidence>
<dbReference type="InterPro" id="IPR051200">
    <property type="entry name" value="Host-pathogen_enzymatic-act"/>
</dbReference>
<evidence type="ECO:0000256" key="1">
    <source>
        <dbReference type="ARBA" id="ARBA00022729"/>
    </source>
</evidence>
<proteinExistence type="predicted"/>
<dbReference type="InterPro" id="IPR011964">
    <property type="entry name" value="YVTN_b-propeller_repeat"/>
</dbReference>
<dbReference type="InterPro" id="IPR022456">
    <property type="entry name" value="PQQ_b_propeller"/>
</dbReference>
<name>A0ABS6BNH1_9SPHN</name>
<dbReference type="InterPro" id="IPR048433">
    <property type="entry name" value="YNCE-like_beta-prop"/>
</dbReference>
<evidence type="ECO:0000313" key="3">
    <source>
        <dbReference type="EMBL" id="MBU3079346.1"/>
    </source>
</evidence>
<dbReference type="NCBIfam" id="TIGR03866">
    <property type="entry name" value="PQQ_ABC_repeats"/>
    <property type="match status" value="1"/>
</dbReference>
<gene>
    <name evidence="3" type="ORF">KOF26_15925</name>
</gene>
<evidence type="ECO:0000313" key="4">
    <source>
        <dbReference type="Proteomes" id="UP000776276"/>
    </source>
</evidence>
<dbReference type="PROSITE" id="PS51257">
    <property type="entry name" value="PROKAR_LIPOPROTEIN"/>
    <property type="match status" value="1"/>
</dbReference>
<reference evidence="3 4" key="1">
    <citation type="submission" date="2021-06" db="EMBL/GenBank/DDBJ databases">
        <title>Sphingomonas sp. XMGL2, whole genome shotgun sequencing project.</title>
        <authorList>
            <person name="Zhao G."/>
            <person name="Shen L."/>
        </authorList>
    </citation>
    <scope>NUCLEOTIDE SEQUENCE [LARGE SCALE GENOMIC DNA]</scope>
    <source>
        <strain evidence="3 4">XMGL2</strain>
    </source>
</reference>
<accession>A0ABS6BNH1</accession>
<dbReference type="Proteomes" id="UP000776276">
    <property type="component" value="Unassembled WGS sequence"/>
</dbReference>
<dbReference type="PANTHER" id="PTHR47197:SF3">
    <property type="entry name" value="DIHYDRO-HEME D1 DEHYDROGENASE"/>
    <property type="match status" value="1"/>
</dbReference>
<protein>
    <submittedName>
        <fullName evidence="3">PQQ-dependent catabolism-associated beta-propeller protein</fullName>
    </submittedName>
</protein>
<dbReference type="NCBIfam" id="TIGR02276">
    <property type="entry name" value="beta_rpt_yvtn"/>
    <property type="match status" value="1"/>
</dbReference>
<dbReference type="EMBL" id="JAHKRT010000009">
    <property type="protein sequence ID" value="MBU3079346.1"/>
    <property type="molecule type" value="Genomic_DNA"/>
</dbReference>
<keyword evidence="4" id="KW-1185">Reference proteome</keyword>
<organism evidence="3 4">
    <name type="scientific">Sphingomonas quercus</name>
    <dbReference type="NCBI Taxonomy" id="2842451"/>
    <lineage>
        <taxon>Bacteria</taxon>
        <taxon>Pseudomonadati</taxon>
        <taxon>Pseudomonadota</taxon>
        <taxon>Alphaproteobacteria</taxon>
        <taxon>Sphingomonadales</taxon>
        <taxon>Sphingomonadaceae</taxon>
        <taxon>Sphingomonas</taxon>
    </lineage>
</organism>
<feature type="domain" description="YNCE-like beta-propeller" evidence="2">
    <location>
        <begin position="37"/>
        <end position="185"/>
    </location>
</feature>
<dbReference type="Pfam" id="PF21783">
    <property type="entry name" value="YNCE"/>
    <property type="match status" value="1"/>
</dbReference>
<dbReference type="PANTHER" id="PTHR47197">
    <property type="entry name" value="PROTEIN NIRF"/>
    <property type="match status" value="1"/>
</dbReference>
<comment type="caution">
    <text evidence="3">The sequence shown here is derived from an EMBL/GenBank/DDBJ whole genome shotgun (WGS) entry which is preliminary data.</text>
</comment>
<keyword evidence="1" id="KW-0732">Signal</keyword>
<sequence>MKAGLRAVLPVLALLAACSPERKGDDLVFVSDEEANVVHVIDGASGAKEGDLVTGARPRGLALSPDGRTLYVAASNANRIEAWDVAGRHRLHVYDSGSDPERFAVSPDGHTLYIANEDHSAVSFLDLASGRITREVKVGPEPEGMGVSPDGRLVIATSEAASTAHFIDAATGRLIDSIIVGSRPRDALFVGGKLWVSSEQRGTISIIDPVSRRIASVIDLVAAFPDLDSAQAVELKATRDGKRAFVAMGRGNQVAEIDPASFRIVRSFPTGTRNWGIALSPDDGRLYAASGLSGDVTIIDLKANRVLRRVTFKGRPWGVVAARR</sequence>